<protein>
    <recommendedName>
        <fullName evidence="7">Type II secretion system protein GspF domain-containing protein</fullName>
    </recommendedName>
</protein>
<dbReference type="PANTHER" id="PTHR35007">
    <property type="entry name" value="INTEGRAL MEMBRANE PROTEIN-RELATED"/>
    <property type="match status" value="1"/>
</dbReference>
<evidence type="ECO:0000313" key="8">
    <source>
        <dbReference type="EMBL" id="GAA5192544.1"/>
    </source>
</evidence>
<name>A0ABP9SAU3_9MICC</name>
<gene>
    <name evidence="8" type="ORF">GCM10023346_14810</name>
</gene>
<evidence type="ECO:0000256" key="1">
    <source>
        <dbReference type="ARBA" id="ARBA00004651"/>
    </source>
</evidence>
<evidence type="ECO:0000256" key="2">
    <source>
        <dbReference type="ARBA" id="ARBA00022475"/>
    </source>
</evidence>
<evidence type="ECO:0000256" key="3">
    <source>
        <dbReference type="ARBA" id="ARBA00022692"/>
    </source>
</evidence>
<accession>A0ABP9SAU3</accession>
<evidence type="ECO:0000256" key="4">
    <source>
        <dbReference type="ARBA" id="ARBA00022989"/>
    </source>
</evidence>
<feature type="transmembrane region" description="Helical" evidence="6">
    <location>
        <begin position="98"/>
        <end position="117"/>
    </location>
</feature>
<keyword evidence="2" id="KW-1003">Cell membrane</keyword>
<dbReference type="PANTHER" id="PTHR35007:SF2">
    <property type="entry name" value="PILUS ASSEMBLE PROTEIN"/>
    <property type="match status" value="1"/>
</dbReference>
<feature type="domain" description="Type II secretion system protein GspF" evidence="7">
    <location>
        <begin position="162"/>
        <end position="287"/>
    </location>
</feature>
<dbReference type="EMBL" id="BAABKK010000010">
    <property type="protein sequence ID" value="GAA5192544.1"/>
    <property type="molecule type" value="Genomic_DNA"/>
</dbReference>
<feature type="transmembrane region" description="Helical" evidence="6">
    <location>
        <begin position="270"/>
        <end position="292"/>
    </location>
</feature>
<feature type="transmembrane region" description="Helical" evidence="6">
    <location>
        <begin position="6"/>
        <end position="26"/>
    </location>
</feature>
<keyword evidence="5 6" id="KW-0472">Membrane</keyword>
<reference evidence="9" key="1">
    <citation type="journal article" date="2019" name="Int. J. Syst. Evol. Microbiol.">
        <title>The Global Catalogue of Microorganisms (GCM) 10K type strain sequencing project: providing services to taxonomists for standard genome sequencing and annotation.</title>
        <authorList>
            <consortium name="The Broad Institute Genomics Platform"/>
            <consortium name="The Broad Institute Genome Sequencing Center for Infectious Disease"/>
            <person name="Wu L."/>
            <person name="Ma J."/>
        </authorList>
    </citation>
    <scope>NUCLEOTIDE SEQUENCE [LARGE SCALE GENOMIC DNA]</scope>
    <source>
        <strain evidence="9">JCM 18514</strain>
    </source>
</reference>
<evidence type="ECO:0000256" key="5">
    <source>
        <dbReference type="ARBA" id="ARBA00023136"/>
    </source>
</evidence>
<feature type="transmembrane region" description="Helical" evidence="6">
    <location>
        <begin position="123"/>
        <end position="143"/>
    </location>
</feature>
<keyword evidence="9" id="KW-1185">Reference proteome</keyword>
<evidence type="ECO:0000256" key="6">
    <source>
        <dbReference type="SAM" id="Phobius"/>
    </source>
</evidence>
<evidence type="ECO:0000313" key="9">
    <source>
        <dbReference type="Proteomes" id="UP001500200"/>
    </source>
</evidence>
<keyword evidence="3 6" id="KW-0812">Transmembrane</keyword>
<keyword evidence="4 6" id="KW-1133">Transmembrane helix</keyword>
<comment type="subcellular location">
    <subcellularLocation>
        <location evidence="1">Cell membrane</location>
        <topology evidence="1">Multi-pass membrane protein</topology>
    </subcellularLocation>
</comment>
<dbReference type="Pfam" id="PF00482">
    <property type="entry name" value="T2SSF"/>
    <property type="match status" value="1"/>
</dbReference>
<organism evidence="8 9">
    <name type="scientific">Arthrobacter gyeryongensis</name>
    <dbReference type="NCBI Taxonomy" id="1650592"/>
    <lineage>
        <taxon>Bacteria</taxon>
        <taxon>Bacillati</taxon>
        <taxon>Actinomycetota</taxon>
        <taxon>Actinomycetes</taxon>
        <taxon>Micrococcales</taxon>
        <taxon>Micrococcaceae</taxon>
        <taxon>Arthrobacter</taxon>
    </lineage>
</organism>
<evidence type="ECO:0000259" key="7">
    <source>
        <dbReference type="Pfam" id="PF00482"/>
    </source>
</evidence>
<proteinExistence type="predicted"/>
<dbReference type="Proteomes" id="UP001500200">
    <property type="component" value="Unassembled WGS sequence"/>
</dbReference>
<dbReference type="InterPro" id="IPR018076">
    <property type="entry name" value="T2SS_GspF_dom"/>
</dbReference>
<comment type="caution">
    <text evidence="8">The sequence shown here is derived from an EMBL/GenBank/DDBJ whole genome shotgun (WGS) entry which is preliminary data.</text>
</comment>
<dbReference type="RefSeq" id="WP_345448622.1">
    <property type="nucleotide sequence ID" value="NZ_BAABKK010000010.1"/>
</dbReference>
<sequence>MTAMAWLIVGLIVLPSSYIVWSFVSIDRSGLAAVRTNLGRDRERLVASPDGTSVGAGPQVKRAVPLGLRLAPKGYAGWLDKLLAKAGRPSGWPLERLLIAKPALALAVGILGIVLVVRTPTSTTVLLAASLTVLAYFVPDILVHGRGAERQKAIELELPNTLDQMLISVEAGLGFETAMARAGQNGKGPLAAELIRTLQDMQAGRSRKDAYLAMAERADVPDLRSFVRAVVQADVYGIAIANVLRLQAKQMRVKRRQRAEEKAMKLPIKVLFPLMFCILPVLFIVIIGPAVINVMTSFAGVF</sequence>